<name>E6Q2W2_9ZZZZ</name>
<dbReference type="EMBL" id="CABO01000019">
    <property type="protein sequence ID" value="CBI01522.1"/>
    <property type="molecule type" value="Genomic_DNA"/>
</dbReference>
<proteinExistence type="predicted"/>
<dbReference type="AlphaFoldDB" id="E6Q2W2"/>
<sequence length="56" mass="6011">MGRRAHAGFSTPSSSIETPVLLSATPSLAKLAMGDAFKRVLSTRIRYVSPGMHKHS</sequence>
<comment type="caution">
    <text evidence="1">The sequence shown here is derived from an EMBL/GenBank/DDBJ whole genome shotgun (WGS) entry which is preliminary data.</text>
</comment>
<organism evidence="1">
    <name type="scientific">mine drainage metagenome</name>
    <dbReference type="NCBI Taxonomy" id="410659"/>
    <lineage>
        <taxon>unclassified sequences</taxon>
        <taxon>metagenomes</taxon>
        <taxon>ecological metagenomes</taxon>
    </lineage>
</organism>
<reference evidence="1" key="1">
    <citation type="submission" date="2009-10" db="EMBL/GenBank/DDBJ databases">
        <title>Diversity of trophic interactions inside an arsenic-rich microbial ecosystem.</title>
        <authorList>
            <person name="Bertin P.N."/>
            <person name="Heinrich-Salmeron A."/>
            <person name="Pelletier E."/>
            <person name="Goulhen-Chollet F."/>
            <person name="Arsene-Ploetze F."/>
            <person name="Gallien S."/>
            <person name="Calteau A."/>
            <person name="Vallenet D."/>
            <person name="Casiot C."/>
            <person name="Chane-Woon-Ming B."/>
            <person name="Giloteaux L."/>
            <person name="Barakat M."/>
            <person name="Bonnefoy V."/>
            <person name="Bruneel O."/>
            <person name="Chandler M."/>
            <person name="Cleiss J."/>
            <person name="Duran R."/>
            <person name="Elbaz-Poulichet F."/>
            <person name="Fonknechten N."/>
            <person name="Lauga B."/>
            <person name="Mornico D."/>
            <person name="Ortet P."/>
            <person name="Schaeffer C."/>
            <person name="Siguier P."/>
            <person name="Alexander Thil Smith A."/>
            <person name="Van Dorsselaer A."/>
            <person name="Weissenbach J."/>
            <person name="Medigue C."/>
            <person name="Le Paslier D."/>
        </authorList>
    </citation>
    <scope>NUCLEOTIDE SEQUENCE</scope>
</reference>
<gene>
    <name evidence="1" type="ORF">CARN4_1843</name>
</gene>
<evidence type="ECO:0000313" key="1">
    <source>
        <dbReference type="EMBL" id="CBI01522.1"/>
    </source>
</evidence>
<accession>E6Q2W2</accession>
<protein>
    <submittedName>
        <fullName evidence="1">Uncharacterized protein</fullName>
    </submittedName>
</protein>